<dbReference type="SUPFAM" id="SSF50800">
    <property type="entry name" value="PK beta-barrel domain-like"/>
    <property type="match status" value="1"/>
</dbReference>
<dbReference type="PROSITE" id="PS51340">
    <property type="entry name" value="MOSC"/>
    <property type="match status" value="1"/>
</dbReference>
<dbReference type="InterPro" id="IPR011037">
    <property type="entry name" value="Pyrv_Knase-like_insert_dom_sf"/>
</dbReference>
<evidence type="ECO:0000259" key="1">
    <source>
        <dbReference type="PROSITE" id="PS51340"/>
    </source>
</evidence>
<dbReference type="RefSeq" id="WP_163250492.1">
    <property type="nucleotide sequence ID" value="NZ_JAAIUV010000003.1"/>
</dbReference>
<comment type="caution">
    <text evidence="2">The sequence shown here is derived from an EMBL/GenBank/DDBJ whole genome shotgun (WGS) entry which is preliminary data.</text>
</comment>
<feature type="domain" description="MOSC" evidence="1">
    <location>
        <begin position="36"/>
        <end position="171"/>
    </location>
</feature>
<protein>
    <submittedName>
        <fullName evidence="2">MOSC domain-containing protein</fullName>
    </submittedName>
</protein>
<dbReference type="PANTHER" id="PTHR30212:SF2">
    <property type="entry name" value="PROTEIN YIIM"/>
    <property type="match status" value="1"/>
</dbReference>
<dbReference type="InterPro" id="IPR005163">
    <property type="entry name" value="Tri_helical_YiiM-like"/>
</dbReference>
<keyword evidence="3" id="KW-1185">Reference proteome</keyword>
<dbReference type="PANTHER" id="PTHR30212">
    <property type="entry name" value="PROTEIN YIIM"/>
    <property type="match status" value="1"/>
</dbReference>
<dbReference type="Pfam" id="PF03475">
    <property type="entry name" value="YiiM_3-alpha"/>
    <property type="match status" value="1"/>
</dbReference>
<dbReference type="Proteomes" id="UP000481621">
    <property type="component" value="Unassembled WGS sequence"/>
</dbReference>
<dbReference type="GO" id="GO:0030170">
    <property type="term" value="F:pyridoxal phosphate binding"/>
    <property type="evidence" value="ECO:0007669"/>
    <property type="project" value="InterPro"/>
</dbReference>
<evidence type="ECO:0000313" key="2">
    <source>
        <dbReference type="EMBL" id="NEX77965.1"/>
    </source>
</evidence>
<dbReference type="Gene3D" id="2.40.33.20">
    <property type="entry name" value="PK beta-barrel domain-like"/>
    <property type="match status" value="1"/>
</dbReference>
<proteinExistence type="predicted"/>
<dbReference type="InterPro" id="IPR052353">
    <property type="entry name" value="Benzoxazolinone_Detox_Enz"/>
</dbReference>
<dbReference type="Pfam" id="PF03473">
    <property type="entry name" value="MOSC"/>
    <property type="match status" value="1"/>
</dbReference>
<name>A0A6B3TLY8_9BACI</name>
<reference evidence="2" key="1">
    <citation type="submission" date="2020-02" db="EMBL/GenBank/DDBJ databases">
        <title>Bacillus sedimentmangrovi sp. nov., isolated from sediment of the mangrove ecosystem.</title>
        <authorList>
            <person name="Liu G."/>
        </authorList>
    </citation>
    <scope>NUCLEOTIDE SEQUENCE [LARGE SCALE GENOMIC DNA]</scope>
    <source>
        <strain evidence="2">SgZ-7</strain>
    </source>
</reference>
<dbReference type="AlphaFoldDB" id="A0A6B3TLY8"/>
<dbReference type="InterPro" id="IPR005302">
    <property type="entry name" value="MoCF_Sase_C"/>
</dbReference>
<gene>
    <name evidence="2" type="ORF">G4Z05_03555</name>
</gene>
<organism evidence="2 3">
    <name type="scientific">Neobacillus thermocopriae</name>
    <dbReference type="NCBI Taxonomy" id="1215031"/>
    <lineage>
        <taxon>Bacteria</taxon>
        <taxon>Bacillati</taxon>
        <taxon>Bacillota</taxon>
        <taxon>Bacilli</taxon>
        <taxon>Bacillales</taxon>
        <taxon>Bacillaceae</taxon>
        <taxon>Neobacillus</taxon>
    </lineage>
</organism>
<dbReference type="GO" id="GO:0003824">
    <property type="term" value="F:catalytic activity"/>
    <property type="evidence" value="ECO:0007669"/>
    <property type="project" value="InterPro"/>
</dbReference>
<evidence type="ECO:0000313" key="3">
    <source>
        <dbReference type="Proteomes" id="UP000481621"/>
    </source>
</evidence>
<sequence length="235" mass="26893">MDFLLKKVFVGQPKTVGTKDAVHPMDREWTSAIFKEPVKGPVWVGKTGLAGDGQFDLQHHGGPEKAVFAYSVENYTYWQKELGKLEIGPGGMGENFLMENVTEDMISIGDTFQIGEAVVQVSQPRQPCWKPARRFKIKTFALLIQNTGRTGWYFRVLEEGQVKEEQTFKLVERPCPQWTIQKCNQILHAKNPDFEEMRKLAHCEFLAPGMRETLVTRVEKRIHPDITNRVYGPNL</sequence>
<dbReference type="EMBL" id="JAAIUV010000003">
    <property type="protein sequence ID" value="NEX77965.1"/>
    <property type="molecule type" value="Genomic_DNA"/>
</dbReference>
<accession>A0A6B3TLY8</accession>
<dbReference type="GO" id="GO:0030151">
    <property type="term" value="F:molybdenum ion binding"/>
    <property type="evidence" value="ECO:0007669"/>
    <property type="project" value="InterPro"/>
</dbReference>